<proteinExistence type="predicted"/>
<evidence type="ECO:0000313" key="9">
    <source>
        <dbReference type="Proteomes" id="UP001597419"/>
    </source>
</evidence>
<organism evidence="8 9">
    <name type="scientific">Amycolatopsis samaneae</name>
    <dbReference type="NCBI Taxonomy" id="664691"/>
    <lineage>
        <taxon>Bacteria</taxon>
        <taxon>Bacillati</taxon>
        <taxon>Actinomycetota</taxon>
        <taxon>Actinomycetes</taxon>
        <taxon>Pseudonocardiales</taxon>
        <taxon>Pseudonocardiaceae</taxon>
        <taxon>Amycolatopsis</taxon>
    </lineage>
</organism>
<dbReference type="RefSeq" id="WP_345406959.1">
    <property type="nucleotide sequence ID" value="NZ_BAABHG010000021.1"/>
</dbReference>
<keyword evidence="6 7" id="KW-0472">Membrane</keyword>
<dbReference type="SUPFAM" id="SSF103473">
    <property type="entry name" value="MFS general substrate transporter"/>
    <property type="match status" value="1"/>
</dbReference>
<keyword evidence="5 7" id="KW-1133">Transmembrane helix</keyword>
<feature type="transmembrane region" description="Helical" evidence="7">
    <location>
        <begin position="211"/>
        <end position="232"/>
    </location>
</feature>
<evidence type="ECO:0000256" key="3">
    <source>
        <dbReference type="ARBA" id="ARBA00022475"/>
    </source>
</evidence>
<keyword evidence="4 7" id="KW-0812">Transmembrane</keyword>
<evidence type="ECO:0000256" key="6">
    <source>
        <dbReference type="ARBA" id="ARBA00023136"/>
    </source>
</evidence>
<evidence type="ECO:0000313" key="8">
    <source>
        <dbReference type="EMBL" id="MFD2465530.1"/>
    </source>
</evidence>
<evidence type="ECO:0000256" key="1">
    <source>
        <dbReference type="ARBA" id="ARBA00004651"/>
    </source>
</evidence>
<comment type="caution">
    <text evidence="8">The sequence shown here is derived from an EMBL/GenBank/DDBJ whole genome shotgun (WGS) entry which is preliminary data.</text>
</comment>
<accession>A0ABW5GXZ3</accession>
<dbReference type="Proteomes" id="UP001597419">
    <property type="component" value="Unassembled WGS sequence"/>
</dbReference>
<reference evidence="9" key="1">
    <citation type="journal article" date="2019" name="Int. J. Syst. Evol. Microbiol.">
        <title>The Global Catalogue of Microorganisms (GCM) 10K type strain sequencing project: providing services to taxonomists for standard genome sequencing and annotation.</title>
        <authorList>
            <consortium name="The Broad Institute Genomics Platform"/>
            <consortium name="The Broad Institute Genome Sequencing Center for Infectious Disease"/>
            <person name="Wu L."/>
            <person name="Ma J."/>
        </authorList>
    </citation>
    <scope>NUCLEOTIDE SEQUENCE [LARGE SCALE GENOMIC DNA]</scope>
    <source>
        <strain evidence="9">CGMCC 4.7643</strain>
    </source>
</reference>
<dbReference type="Pfam" id="PF07690">
    <property type="entry name" value="MFS_1"/>
    <property type="match status" value="1"/>
</dbReference>
<feature type="transmembrane region" description="Helical" evidence="7">
    <location>
        <begin position="142"/>
        <end position="160"/>
    </location>
</feature>
<dbReference type="InterPro" id="IPR036259">
    <property type="entry name" value="MFS_trans_sf"/>
</dbReference>
<feature type="transmembrane region" description="Helical" evidence="7">
    <location>
        <begin position="374"/>
        <end position="391"/>
    </location>
</feature>
<feature type="transmembrane region" description="Helical" evidence="7">
    <location>
        <begin position="12"/>
        <end position="38"/>
    </location>
</feature>
<evidence type="ECO:0000256" key="4">
    <source>
        <dbReference type="ARBA" id="ARBA00022692"/>
    </source>
</evidence>
<feature type="transmembrane region" description="Helical" evidence="7">
    <location>
        <begin position="166"/>
        <end position="190"/>
    </location>
</feature>
<dbReference type="EMBL" id="JBHUKU010000033">
    <property type="protein sequence ID" value="MFD2465530.1"/>
    <property type="molecule type" value="Genomic_DNA"/>
</dbReference>
<evidence type="ECO:0000256" key="5">
    <source>
        <dbReference type="ARBA" id="ARBA00022989"/>
    </source>
</evidence>
<evidence type="ECO:0000256" key="7">
    <source>
        <dbReference type="SAM" id="Phobius"/>
    </source>
</evidence>
<dbReference type="InterPro" id="IPR011701">
    <property type="entry name" value="MFS"/>
</dbReference>
<sequence>MSTVRERVRHFLPWLLTASMVEWIGTGVFVTASTVYFVRFIGLTPTSVGVGLSLAGAVALLAAVPLGALSDAWGTRRVLILINVCRAAATLCYPLVGEWWGFLGLTTIVIVTETAAIPLTQAAVGERTTEETRTTVMGAQRTVLNIGMSIGGLIAAAAVATGSEVVYHWLFVADALTFGVAALLLSRLAPVPGRAGAKRPSRLAVFRDRRLLAIACYDAVLTLWLPILNVALPVWLATRTDAPVGLFGVLYAVNTITCVLLQVPVSARIRSIMDSWRSYAASGVFLATACACFAIAPLARGTGTVVLLALSVLATTAGELCQVSAAWTLSFNLAPPAERAQYLSGFGLGRAAATRLIGPVLLTGAVIALGPAGWVLLAAVFAGATVIAVVVRRRVAHTGPVPKSSE</sequence>
<keyword evidence="2" id="KW-0813">Transport</keyword>
<evidence type="ECO:0000256" key="2">
    <source>
        <dbReference type="ARBA" id="ARBA00022448"/>
    </source>
</evidence>
<dbReference type="PANTHER" id="PTHR23517:SF2">
    <property type="entry name" value="MULTIDRUG RESISTANCE PROTEIN MDTH"/>
    <property type="match status" value="1"/>
</dbReference>
<feature type="transmembrane region" description="Helical" evidence="7">
    <location>
        <begin position="50"/>
        <end position="69"/>
    </location>
</feature>
<name>A0ABW5GXZ3_9PSEU</name>
<dbReference type="InterPro" id="IPR050171">
    <property type="entry name" value="MFS_Transporters"/>
</dbReference>
<feature type="transmembrane region" description="Helical" evidence="7">
    <location>
        <begin position="244"/>
        <end position="267"/>
    </location>
</feature>
<protein>
    <submittedName>
        <fullName evidence="8">MFS transporter</fullName>
    </submittedName>
</protein>
<keyword evidence="9" id="KW-1185">Reference proteome</keyword>
<dbReference type="Gene3D" id="1.20.1250.20">
    <property type="entry name" value="MFS general substrate transporter like domains"/>
    <property type="match status" value="1"/>
</dbReference>
<keyword evidence="3" id="KW-1003">Cell membrane</keyword>
<comment type="subcellular location">
    <subcellularLocation>
        <location evidence="1">Cell membrane</location>
        <topology evidence="1">Multi-pass membrane protein</topology>
    </subcellularLocation>
</comment>
<gene>
    <name evidence="8" type="ORF">ACFSYJ_43445</name>
</gene>
<dbReference type="PANTHER" id="PTHR23517">
    <property type="entry name" value="RESISTANCE PROTEIN MDTM, PUTATIVE-RELATED-RELATED"/>
    <property type="match status" value="1"/>
</dbReference>
<feature type="transmembrane region" description="Helical" evidence="7">
    <location>
        <begin position="279"/>
        <end position="299"/>
    </location>
</feature>